<dbReference type="Pfam" id="PF03865">
    <property type="entry name" value="ShlB"/>
    <property type="match status" value="1"/>
</dbReference>
<accession>A0A532V044</accession>
<dbReference type="Proteomes" id="UP000317778">
    <property type="component" value="Unassembled WGS sequence"/>
</dbReference>
<comment type="caution">
    <text evidence="2">The sequence shown here is derived from an EMBL/GenBank/DDBJ whole genome shotgun (WGS) entry which is preliminary data.</text>
</comment>
<sequence length="455" mass="50184">MAALPLYILILGAQALDLPSEHTGDVAWIEVICGEDRVIQYRDSFVWDSLARFMLFDAVDSGYAFASLSVARSELKGDTLTLYTKIDKGPLVRVASLAFSGDRRTNSSLLAHLLRFQPFVYSTAKVAELADVLEGLDCTVLDWEILIAPLENRVFERGPPKDDTIGSGARLHFLIDEARSPNRITALLGYGDEEGFVGMADFLLSNLFGGRREFFFSWQRLAPNNVNFAASARDPYPFRLPFGIEVAGAFRSFDESTYHLEASGGIFITPASFRVGLGYVYEQDRSGLTRVSKNLASTRMSVGPLLVGVRAGERRAEERSAYLKASLKAGLPIPLLWGFSFWLEPNAAFVTSADPLLETELIPVGGARTLRGYTEEEFRSKLAFWLRQELRWGSESLSLYPLFDVALIEVTGFAAGYGAGITVATPIGRLELDAALPWEGAWYDAKLHLSVGAEF</sequence>
<feature type="domain" description="Haemolysin activator HlyB C-terminal" evidence="1">
    <location>
        <begin position="317"/>
        <end position="400"/>
    </location>
</feature>
<dbReference type="AlphaFoldDB" id="A0A532V044"/>
<evidence type="ECO:0000313" key="2">
    <source>
        <dbReference type="EMBL" id="TKJ40583.1"/>
    </source>
</evidence>
<evidence type="ECO:0000313" key="3">
    <source>
        <dbReference type="Proteomes" id="UP000317778"/>
    </source>
</evidence>
<dbReference type="InterPro" id="IPR005565">
    <property type="entry name" value="Hemolysn_activator_HlyB_C"/>
</dbReference>
<name>A0A532V044_UNCT6</name>
<protein>
    <recommendedName>
        <fullName evidence="1">Haemolysin activator HlyB C-terminal domain-containing protein</fullName>
    </recommendedName>
</protein>
<evidence type="ECO:0000259" key="1">
    <source>
        <dbReference type="Pfam" id="PF03865"/>
    </source>
</evidence>
<dbReference type="Gene3D" id="2.40.160.50">
    <property type="entry name" value="membrane protein fhac: a member of the omp85/tpsb transporter family"/>
    <property type="match status" value="1"/>
</dbReference>
<organism evidence="2 3">
    <name type="scientific">candidate division TA06 bacterium B3_TA06</name>
    <dbReference type="NCBI Taxonomy" id="2012487"/>
    <lineage>
        <taxon>Bacteria</taxon>
        <taxon>Bacteria division TA06</taxon>
    </lineage>
</organism>
<proteinExistence type="predicted"/>
<reference evidence="2 3" key="1">
    <citation type="submission" date="2017-06" db="EMBL/GenBank/DDBJ databases">
        <title>Novel microbial phyla capable of carbon fixation and sulfur reduction in deep-sea sediments.</title>
        <authorList>
            <person name="Huang J."/>
            <person name="Baker B."/>
            <person name="Wang Y."/>
        </authorList>
    </citation>
    <scope>NUCLEOTIDE SEQUENCE [LARGE SCALE GENOMIC DNA]</scope>
    <source>
        <strain evidence="2">B3_TA06</strain>
    </source>
</reference>
<gene>
    <name evidence="2" type="ORF">CEE36_09370</name>
</gene>
<dbReference type="EMBL" id="NJBO01000017">
    <property type="protein sequence ID" value="TKJ40583.1"/>
    <property type="molecule type" value="Genomic_DNA"/>
</dbReference>